<dbReference type="CDD" id="cd07067">
    <property type="entry name" value="HP_PGM_like"/>
    <property type="match status" value="1"/>
</dbReference>
<evidence type="ECO:0000313" key="1">
    <source>
        <dbReference type="EMBL" id="WOF23297.1"/>
    </source>
</evidence>
<dbReference type="RefSeq" id="WP_317139768.1">
    <property type="nucleotide sequence ID" value="NZ_CP118157.1"/>
</dbReference>
<name>A0AA97I763_9MICO</name>
<proteinExistence type="predicted"/>
<dbReference type="Pfam" id="PF00300">
    <property type="entry name" value="His_Phos_1"/>
    <property type="match status" value="1"/>
</dbReference>
<dbReference type="InterPro" id="IPR029033">
    <property type="entry name" value="His_PPase_superfam"/>
</dbReference>
<dbReference type="InterPro" id="IPR013078">
    <property type="entry name" value="His_Pase_superF_clade-1"/>
</dbReference>
<dbReference type="PANTHER" id="PTHR47623">
    <property type="entry name" value="OS09G0287300 PROTEIN"/>
    <property type="match status" value="1"/>
</dbReference>
<dbReference type="Gene3D" id="3.40.50.1240">
    <property type="entry name" value="Phosphoglycerate mutase-like"/>
    <property type="match status" value="1"/>
</dbReference>
<accession>A0AA97I763</accession>
<organism evidence="1 2">
    <name type="scientific">Microbacterium betulae</name>
    <dbReference type="NCBI Taxonomy" id="2981139"/>
    <lineage>
        <taxon>Bacteria</taxon>
        <taxon>Bacillati</taxon>
        <taxon>Actinomycetota</taxon>
        <taxon>Actinomycetes</taxon>
        <taxon>Micrococcales</taxon>
        <taxon>Microbacteriaceae</taxon>
        <taxon>Microbacterium</taxon>
    </lineage>
</organism>
<dbReference type="SUPFAM" id="SSF53254">
    <property type="entry name" value="Phosphoglycerate mutase-like"/>
    <property type="match status" value="1"/>
</dbReference>
<dbReference type="SMART" id="SM00855">
    <property type="entry name" value="PGAM"/>
    <property type="match status" value="1"/>
</dbReference>
<sequence>MLRLLLLRHAEAGWPHGVDDIDRPLSPQGMRDARRVGAYVADQDLVPDLALVSPARRTRETWRLVGGSWESPPEHLVDDDIYAASTRGLLQVVRERGGDASSLVLVGHSPAVPDLLATLAAPDQRRWVPLHYPPAALAVVDLAIERWADAAPGLGTVERVVTRRDDD</sequence>
<dbReference type="EMBL" id="CP118157">
    <property type="protein sequence ID" value="WOF23297.1"/>
    <property type="molecule type" value="Genomic_DNA"/>
</dbReference>
<gene>
    <name evidence="1" type="ORF">N8K70_01100</name>
</gene>
<evidence type="ECO:0000313" key="2">
    <source>
        <dbReference type="Proteomes" id="UP001305498"/>
    </source>
</evidence>
<reference evidence="1 2" key="1">
    <citation type="submission" date="2023-02" db="EMBL/GenBank/DDBJ databases">
        <title>Microbacterium betulae sp. nov., isolated from birch wood.</title>
        <authorList>
            <person name="Pasciak M."/>
            <person name="Pawlik K.J."/>
            <person name="Martynowski D."/>
            <person name="Laczmanski L."/>
            <person name="Ciekot J."/>
            <person name="Szponar B."/>
            <person name="Wojcik-Fatla A."/>
            <person name="Mackiewicz B."/>
            <person name="Farian E."/>
            <person name="Cholewa G."/>
            <person name="Cholewa A."/>
            <person name="Dutkiewicz J."/>
        </authorList>
    </citation>
    <scope>NUCLEOTIDE SEQUENCE [LARGE SCALE GENOMIC DNA]</scope>
    <source>
        <strain evidence="1 2">AB</strain>
    </source>
</reference>
<dbReference type="AlphaFoldDB" id="A0AA97I763"/>
<protein>
    <submittedName>
        <fullName evidence="1">Histidine phosphatase family protein</fullName>
    </submittedName>
</protein>
<dbReference type="KEGG" id="mbet:N8K70_01100"/>
<dbReference type="PANTHER" id="PTHR47623:SF1">
    <property type="entry name" value="OS09G0287300 PROTEIN"/>
    <property type="match status" value="1"/>
</dbReference>
<dbReference type="Proteomes" id="UP001305498">
    <property type="component" value="Chromosome"/>
</dbReference>
<keyword evidence="2" id="KW-1185">Reference proteome</keyword>